<evidence type="ECO:0000256" key="4">
    <source>
        <dbReference type="ARBA" id="ARBA00022741"/>
    </source>
</evidence>
<evidence type="ECO:0000256" key="2">
    <source>
        <dbReference type="ARBA" id="ARBA00022527"/>
    </source>
</evidence>
<dbReference type="GO" id="GO:0005829">
    <property type="term" value="C:cytosol"/>
    <property type="evidence" value="ECO:0007669"/>
    <property type="project" value="TreeGrafter"/>
</dbReference>
<sequence>MQDAPDTAQAEGESPDGADKPPHEGNRPGRSLNAHTTRDSRSAVPSDIVKSLRDGVKHAISPNLSASPNSYPLPPPEAGAFPKEPGYTKGDLGQIILQQANQRYEGAMTPSPSGSPEDSDDDDDFIDSAPSTRPNSRAPSMSYGKSGSEADPRSRKFSFSSQKSVEKKDRKDAKTDLSKASRAASSSTPTAGNNKSSSQPPSRPPSVLSTDGDRHKFSLEKLLNSTTTKLQRNLSARSTASSKKSDSDADKRSTAGDSSTSLSKKYGVYDRGPIGKGATSVVRLAHKWDRTEEKVYAVKEFRKKRKNETEKEYVKKLTAEFCISSTLHHVNIVETVDLIQDENKHWCEVMEFCPGGDLYAAIRKGGMSPSEVECCFKQMLTGVAYLHSQGVAHRDIKPENLFFNSRGQLKIGDYGASTVYRLPWESTVHMSSGLCGSEPYIAPEQFSCKQYDARLVDIWACGIVYYCLHFQELPWRVAQISDPLYAAYVTACASSNTAQSSCPPTINNLSPRACRPLIRKMLEPDPKLRWTIEEAIKFSWVESIEVCRRTICDASP</sequence>
<keyword evidence="6 10" id="KW-0067">ATP-binding</keyword>
<evidence type="ECO:0000313" key="14">
    <source>
        <dbReference type="Proteomes" id="UP000217199"/>
    </source>
</evidence>
<reference evidence="13 14" key="1">
    <citation type="journal article" date="2017" name="Mol. Ecol.">
        <title>Comparative and population genomic landscape of Phellinus noxius: A hypervariable fungus causing root rot in trees.</title>
        <authorList>
            <person name="Chung C.L."/>
            <person name="Lee T.J."/>
            <person name="Akiba M."/>
            <person name="Lee H.H."/>
            <person name="Kuo T.H."/>
            <person name="Liu D."/>
            <person name="Ke H.M."/>
            <person name="Yokoi T."/>
            <person name="Roa M.B."/>
            <person name="Lu M.J."/>
            <person name="Chang Y.Y."/>
            <person name="Ann P.J."/>
            <person name="Tsai J.N."/>
            <person name="Chen C.Y."/>
            <person name="Tzean S.S."/>
            <person name="Ota Y."/>
            <person name="Hattori T."/>
            <person name="Sahashi N."/>
            <person name="Liou R.F."/>
            <person name="Kikuchi T."/>
            <person name="Tsai I.J."/>
        </authorList>
    </citation>
    <scope>NUCLEOTIDE SEQUENCE [LARGE SCALE GENOMIC DNA]</scope>
    <source>
        <strain evidence="13 14">FFPRI411160</strain>
    </source>
</reference>
<dbReference type="FunFam" id="1.10.510.10:FF:000183">
    <property type="entry name" value="Serine/threonine-protein kinase hal4"/>
    <property type="match status" value="1"/>
</dbReference>
<evidence type="ECO:0000256" key="11">
    <source>
        <dbReference type="SAM" id="MobiDB-lite"/>
    </source>
</evidence>
<dbReference type="PROSITE" id="PS00108">
    <property type="entry name" value="PROTEIN_KINASE_ST"/>
    <property type="match status" value="1"/>
</dbReference>
<comment type="caution">
    <text evidence="13">The sequence shown here is derived from an EMBL/GenBank/DDBJ whole genome shotgun (WGS) entry which is preliminary data.</text>
</comment>
<feature type="region of interest" description="Disordered" evidence="11">
    <location>
        <begin position="1"/>
        <end position="269"/>
    </location>
</feature>
<evidence type="ECO:0000259" key="12">
    <source>
        <dbReference type="PROSITE" id="PS50011"/>
    </source>
</evidence>
<feature type="compositionally biased region" description="Basic and acidic residues" evidence="11">
    <location>
        <begin position="164"/>
        <end position="179"/>
    </location>
</feature>
<dbReference type="EC" id="2.7.11.1" evidence="1"/>
<keyword evidence="4 10" id="KW-0547">Nucleotide-binding</keyword>
<dbReference type="GO" id="GO:0030003">
    <property type="term" value="P:intracellular monoatomic cation homeostasis"/>
    <property type="evidence" value="ECO:0007669"/>
    <property type="project" value="TreeGrafter"/>
</dbReference>
<evidence type="ECO:0000256" key="8">
    <source>
        <dbReference type="ARBA" id="ARBA00048679"/>
    </source>
</evidence>
<dbReference type="GO" id="GO:0004674">
    <property type="term" value="F:protein serine/threonine kinase activity"/>
    <property type="evidence" value="ECO:0007669"/>
    <property type="project" value="UniProtKB-KW"/>
</dbReference>
<keyword evidence="5" id="KW-0418">Kinase</keyword>
<feature type="compositionally biased region" description="Polar residues" evidence="11">
    <location>
        <begin position="132"/>
        <end position="145"/>
    </location>
</feature>
<name>A0A286URT1_9AGAM</name>
<dbReference type="InterPro" id="IPR008271">
    <property type="entry name" value="Ser/Thr_kinase_AS"/>
</dbReference>
<gene>
    <name evidence="13" type="ORF">PNOK_0219100</name>
</gene>
<proteinExistence type="predicted"/>
<dbReference type="Proteomes" id="UP000217199">
    <property type="component" value="Unassembled WGS sequence"/>
</dbReference>
<evidence type="ECO:0000256" key="1">
    <source>
        <dbReference type="ARBA" id="ARBA00012513"/>
    </source>
</evidence>
<organism evidence="13 14">
    <name type="scientific">Pyrrhoderma noxium</name>
    <dbReference type="NCBI Taxonomy" id="2282107"/>
    <lineage>
        <taxon>Eukaryota</taxon>
        <taxon>Fungi</taxon>
        <taxon>Dikarya</taxon>
        <taxon>Basidiomycota</taxon>
        <taxon>Agaricomycotina</taxon>
        <taxon>Agaricomycetes</taxon>
        <taxon>Hymenochaetales</taxon>
        <taxon>Hymenochaetaceae</taxon>
        <taxon>Pyrrhoderma</taxon>
    </lineage>
</organism>
<feature type="compositionally biased region" description="Basic and acidic residues" evidence="11">
    <location>
        <begin position="17"/>
        <end position="27"/>
    </location>
</feature>
<comment type="catalytic activity">
    <reaction evidence="8">
        <text>L-seryl-[protein] + ATP = O-phospho-L-seryl-[protein] + ADP + H(+)</text>
        <dbReference type="Rhea" id="RHEA:17989"/>
        <dbReference type="Rhea" id="RHEA-COMP:9863"/>
        <dbReference type="Rhea" id="RHEA-COMP:11604"/>
        <dbReference type="ChEBI" id="CHEBI:15378"/>
        <dbReference type="ChEBI" id="CHEBI:29999"/>
        <dbReference type="ChEBI" id="CHEBI:30616"/>
        <dbReference type="ChEBI" id="CHEBI:83421"/>
        <dbReference type="ChEBI" id="CHEBI:456216"/>
        <dbReference type="EC" id="2.7.11.1"/>
    </reaction>
</comment>
<dbReference type="InterPro" id="IPR000719">
    <property type="entry name" value="Prot_kinase_dom"/>
</dbReference>
<dbReference type="STRING" id="2282107.A0A286URT1"/>
<dbReference type="InterPro" id="IPR017441">
    <property type="entry name" value="Protein_kinase_ATP_BS"/>
</dbReference>
<dbReference type="PROSITE" id="PS00107">
    <property type="entry name" value="PROTEIN_KINASE_ATP"/>
    <property type="match status" value="1"/>
</dbReference>
<feature type="compositionally biased region" description="Basic and acidic residues" evidence="11">
    <location>
        <begin position="243"/>
        <end position="254"/>
    </location>
</feature>
<keyword evidence="2" id="KW-0723">Serine/threonine-protein kinase</keyword>
<evidence type="ECO:0000256" key="10">
    <source>
        <dbReference type="PROSITE-ProRule" id="PRU10141"/>
    </source>
</evidence>
<dbReference type="AlphaFoldDB" id="A0A286URT1"/>
<dbReference type="OrthoDB" id="6513151at2759"/>
<dbReference type="SUPFAM" id="SSF56112">
    <property type="entry name" value="Protein kinase-like (PK-like)"/>
    <property type="match status" value="1"/>
</dbReference>
<dbReference type="SMART" id="SM00220">
    <property type="entry name" value="S_TKc"/>
    <property type="match status" value="1"/>
</dbReference>
<evidence type="ECO:0000313" key="13">
    <source>
        <dbReference type="EMBL" id="PAV22234.1"/>
    </source>
</evidence>
<dbReference type="InParanoid" id="A0A286URT1"/>
<evidence type="ECO:0000256" key="3">
    <source>
        <dbReference type="ARBA" id="ARBA00022679"/>
    </source>
</evidence>
<dbReference type="PANTHER" id="PTHR24343:SF558">
    <property type="entry name" value="PROTEIN KINASE DOMAIN-CONTAINING PROTEIN"/>
    <property type="match status" value="1"/>
</dbReference>
<feature type="domain" description="Protein kinase" evidence="12">
    <location>
        <begin position="268"/>
        <end position="541"/>
    </location>
</feature>
<dbReference type="Pfam" id="PF00069">
    <property type="entry name" value="Pkinase"/>
    <property type="match status" value="1"/>
</dbReference>
<evidence type="ECO:0000256" key="7">
    <source>
        <dbReference type="ARBA" id="ARBA00047899"/>
    </source>
</evidence>
<comment type="catalytic activity">
    <reaction evidence="7">
        <text>L-threonyl-[protein] + ATP = O-phospho-L-threonyl-[protein] + ADP + H(+)</text>
        <dbReference type="Rhea" id="RHEA:46608"/>
        <dbReference type="Rhea" id="RHEA-COMP:11060"/>
        <dbReference type="Rhea" id="RHEA-COMP:11605"/>
        <dbReference type="ChEBI" id="CHEBI:15378"/>
        <dbReference type="ChEBI" id="CHEBI:30013"/>
        <dbReference type="ChEBI" id="CHEBI:30616"/>
        <dbReference type="ChEBI" id="CHEBI:61977"/>
        <dbReference type="ChEBI" id="CHEBI:456216"/>
        <dbReference type="EC" id="2.7.11.1"/>
    </reaction>
</comment>
<dbReference type="PANTHER" id="PTHR24343">
    <property type="entry name" value="SERINE/THREONINE KINASE"/>
    <property type="match status" value="1"/>
</dbReference>
<dbReference type="InterPro" id="IPR011009">
    <property type="entry name" value="Kinase-like_dom_sf"/>
</dbReference>
<evidence type="ECO:0000256" key="9">
    <source>
        <dbReference type="ARBA" id="ARBA00078109"/>
    </source>
</evidence>
<dbReference type="GO" id="GO:0005524">
    <property type="term" value="F:ATP binding"/>
    <property type="evidence" value="ECO:0007669"/>
    <property type="project" value="UniProtKB-UniRule"/>
</dbReference>
<dbReference type="EMBL" id="NBII01000002">
    <property type="protein sequence ID" value="PAV22234.1"/>
    <property type="molecule type" value="Genomic_DNA"/>
</dbReference>
<feature type="compositionally biased region" description="Acidic residues" evidence="11">
    <location>
        <begin position="117"/>
        <end position="126"/>
    </location>
</feature>
<evidence type="ECO:0000256" key="5">
    <source>
        <dbReference type="ARBA" id="ARBA00022777"/>
    </source>
</evidence>
<dbReference type="CDD" id="cd13994">
    <property type="entry name" value="STKc_HAL4_like"/>
    <property type="match status" value="1"/>
</dbReference>
<feature type="compositionally biased region" description="Polar residues" evidence="11">
    <location>
        <begin position="223"/>
        <end position="234"/>
    </location>
</feature>
<feature type="compositionally biased region" description="Low complexity" evidence="11">
    <location>
        <begin position="196"/>
        <end position="209"/>
    </location>
</feature>
<keyword evidence="3" id="KW-0808">Transferase</keyword>
<protein>
    <recommendedName>
        <fullName evidence="1">non-specific serine/threonine protein kinase</fullName>
        <ecNumber evidence="1">2.7.11.1</ecNumber>
    </recommendedName>
    <alternativeName>
        <fullName evidence="9">Halotolerance protein 4</fullName>
    </alternativeName>
</protein>
<dbReference type="PROSITE" id="PS50011">
    <property type="entry name" value="PROTEIN_KINASE_DOM"/>
    <property type="match status" value="1"/>
</dbReference>
<keyword evidence="14" id="KW-1185">Reference proteome</keyword>
<dbReference type="Gene3D" id="1.10.510.10">
    <property type="entry name" value="Transferase(Phosphotransferase) domain 1"/>
    <property type="match status" value="1"/>
</dbReference>
<evidence type="ECO:0000256" key="6">
    <source>
        <dbReference type="ARBA" id="ARBA00022840"/>
    </source>
</evidence>
<dbReference type="FunCoup" id="A0A286URT1">
    <property type="interactions" value="70"/>
</dbReference>
<feature type="binding site" evidence="10">
    <location>
        <position position="299"/>
    </location>
    <ligand>
        <name>ATP</name>
        <dbReference type="ChEBI" id="CHEBI:30616"/>
    </ligand>
</feature>
<accession>A0A286URT1</accession>